<evidence type="ECO:0000256" key="11">
    <source>
        <dbReference type="ARBA" id="ARBA00023136"/>
    </source>
</evidence>
<keyword evidence="10" id="KW-0902">Two-component regulatory system</keyword>
<dbReference type="InterPro" id="IPR036641">
    <property type="entry name" value="HPT_dom_sf"/>
</dbReference>
<dbReference type="InterPro" id="IPR003594">
    <property type="entry name" value="HATPase_dom"/>
</dbReference>
<dbReference type="SMART" id="SM00448">
    <property type="entry name" value="REC"/>
    <property type="match status" value="1"/>
</dbReference>
<feature type="modified residue" description="4-aspartylphosphate" evidence="13">
    <location>
        <position position="947"/>
    </location>
</feature>
<dbReference type="SUPFAM" id="SSF55874">
    <property type="entry name" value="ATPase domain of HSP90 chaperone/DNA topoisomerase II/histidine kinase"/>
    <property type="match status" value="1"/>
</dbReference>
<keyword evidence="7" id="KW-0547">Nucleotide-binding</keyword>
<dbReference type="PROSITE" id="PS50924">
    <property type="entry name" value="MHYT"/>
    <property type="match status" value="1"/>
</dbReference>
<dbReference type="InterPro" id="IPR000014">
    <property type="entry name" value="PAS"/>
</dbReference>
<dbReference type="InterPro" id="IPR001789">
    <property type="entry name" value="Sig_transdc_resp-reg_receiver"/>
</dbReference>
<dbReference type="InterPro" id="IPR035965">
    <property type="entry name" value="PAS-like_dom_sf"/>
</dbReference>
<evidence type="ECO:0000313" key="22">
    <source>
        <dbReference type="Proteomes" id="UP001596001"/>
    </source>
</evidence>
<dbReference type="Pfam" id="PF00072">
    <property type="entry name" value="Response_reg"/>
    <property type="match status" value="1"/>
</dbReference>
<dbReference type="InterPro" id="IPR000700">
    <property type="entry name" value="PAS-assoc_C"/>
</dbReference>
<evidence type="ECO:0000256" key="10">
    <source>
        <dbReference type="ARBA" id="ARBA00023012"/>
    </source>
</evidence>
<dbReference type="SUPFAM" id="SSF47384">
    <property type="entry name" value="Homodimeric domain of signal transducing histidine kinase"/>
    <property type="match status" value="1"/>
</dbReference>
<feature type="domain" description="HPt" evidence="19">
    <location>
        <begin position="1054"/>
        <end position="1147"/>
    </location>
</feature>
<dbReference type="Gene3D" id="3.40.50.2300">
    <property type="match status" value="1"/>
</dbReference>
<name>A0ABV9QET8_9BURK</name>
<feature type="domain" description="MHYT" evidence="20">
    <location>
        <begin position="20"/>
        <end position="215"/>
    </location>
</feature>
<reference evidence="22" key="1">
    <citation type="journal article" date="2019" name="Int. J. Syst. Evol. Microbiol.">
        <title>The Global Catalogue of Microorganisms (GCM) 10K type strain sequencing project: providing services to taxonomists for standard genome sequencing and annotation.</title>
        <authorList>
            <consortium name="The Broad Institute Genomics Platform"/>
            <consortium name="The Broad Institute Genome Sequencing Center for Infectious Disease"/>
            <person name="Wu L."/>
            <person name="Ma J."/>
        </authorList>
    </citation>
    <scope>NUCLEOTIDE SEQUENCE [LARGE SCALE GENOMIC DNA]</scope>
    <source>
        <strain evidence="22">CCUG 49452</strain>
    </source>
</reference>
<dbReference type="PROSITE" id="PS50894">
    <property type="entry name" value="HPT"/>
    <property type="match status" value="1"/>
</dbReference>
<sequence>MLDSFFLSGADRPALLWQQHDPQLVALSILLAILASVMALHMAALAQRAQGRMARHTALLTGALALGSGIWGMHFVGMLAFDLCASGHFDALLTLLSIVPGVLASWAALALLTRSELTGRALVGGGIVVGAGIGTMHYLGMAASEMAPLTRYDPWGFALSIVLAVLFAILALWVRFGLQRRVRWQPWQGNLLAGSVMGLAISAMHYTGMNALRFTSPTSVDGSGDSTSQILLALAVAVVTVFAGALVVAINVGLRFRQLFLEAQRSESRLRAVMDTAVDGIIMIDAHGTVQSYNSAAQRTLGWSAAEVLGRNVHMLMPDPHHSAHDGYLRHHLDTGEARIIGTGREVEALHKDGTLVPIHLAVGRVQLPGPPLFVGFLTDIRQRREMEASLRDSEEKFRSLISNIPGVTFRGQISGTWRLLFISEAVHTLTGWAAEDFLAGRIRLAHLVPPDDWQTVQTAVAQAVAQGRAFQVECRLRHRDGSLRWVSSTGRGVADSHGQMQWVDGVLLDTTDRHARNAEFESTVRAIWRSQAVVEFDLQGRVLTANTNFLNLTGYSLAEIQGQHHRIFCTPSYVQDPSYGALWAQLAGGEIAAGEFLRLGKHGREVWIYATYNPIFDAEGQPFKIIKFATDLSLRRAMEQELRQAKERAEQAAAARSMFLANMSHEIRTPMNAIIGFTEALQDSPLNAVQRRHLGTVHHAARSMLRLLNDILDTAKLEKGAVELELADFSLRELCAQILASLRITAQRKALALVLDYPDSVPDMLHGDALRVQQILVNLLGNALKSTEQGHVTLHVAYHEGVLALDVQDTGIGIAPDKLERIFDPFAQADASTTRRFGGTGLGTTISRQLSELMQGSISVTSTVGQGSTFCVRLPLPLGKTTTPAPIAPTSSLRPLRILAADDVAHNLELLQLTLTRSNHQVVLAHSGEEAVALFMQDPFDLVLMDLQMPGIDGLEATRRIRTFEQAEQRRPVPIIALSASVLEQDRRNALAAGMDGFADKPLEPARLQMEMARVLGIRPVSSPMVAAPPALLWAPGPEPAIDWEKGLRLWTRMDLLRNALERFLQDHQNTPATVSILLAQEDWAGLLAAAHRLGGAAGNLALGPLHSLAQQLEQAAHHADGTRAQTLAQALSGALAAASQCLEATQTNATAPAVDLTAPARLDAQQQTQVAMALGHLRTALAQAELPEAPLQALAQLLPALMLEPLQQAIDHFDFDRAQQCLATLQAQMAPAAGKEPA</sequence>
<evidence type="ECO:0000256" key="7">
    <source>
        <dbReference type="ARBA" id="ARBA00022741"/>
    </source>
</evidence>
<dbReference type="SMART" id="SM00091">
    <property type="entry name" value="PAS"/>
    <property type="match status" value="3"/>
</dbReference>
<dbReference type="EC" id="2.7.13.3" evidence="3"/>
<keyword evidence="6 14" id="KW-0812">Transmembrane</keyword>
<dbReference type="Gene3D" id="3.30.450.20">
    <property type="entry name" value="PAS domain"/>
    <property type="match status" value="3"/>
</dbReference>
<evidence type="ECO:0000256" key="1">
    <source>
        <dbReference type="ARBA" id="ARBA00000085"/>
    </source>
</evidence>
<dbReference type="PRINTS" id="PR00344">
    <property type="entry name" value="BCTRLSENSOR"/>
</dbReference>
<dbReference type="SUPFAM" id="SSF52172">
    <property type="entry name" value="CheY-like"/>
    <property type="match status" value="1"/>
</dbReference>
<dbReference type="Pfam" id="PF08447">
    <property type="entry name" value="PAS_3"/>
    <property type="match status" value="2"/>
</dbReference>
<evidence type="ECO:0000256" key="5">
    <source>
        <dbReference type="ARBA" id="ARBA00022553"/>
    </source>
</evidence>
<evidence type="ECO:0000256" key="2">
    <source>
        <dbReference type="ARBA" id="ARBA00004651"/>
    </source>
</evidence>
<dbReference type="Pfam" id="PF00512">
    <property type="entry name" value="HisKA"/>
    <property type="match status" value="1"/>
</dbReference>
<keyword evidence="11 14" id="KW-0472">Membrane</keyword>
<dbReference type="Gene3D" id="1.10.287.130">
    <property type="match status" value="1"/>
</dbReference>
<keyword evidence="5 13" id="KW-0597">Phosphoprotein</keyword>
<evidence type="ECO:0000256" key="9">
    <source>
        <dbReference type="ARBA" id="ARBA00022989"/>
    </source>
</evidence>
<evidence type="ECO:0000259" key="17">
    <source>
        <dbReference type="PROSITE" id="PS50112"/>
    </source>
</evidence>
<evidence type="ECO:0000313" key="21">
    <source>
        <dbReference type="EMBL" id="MFC4789784.1"/>
    </source>
</evidence>
<dbReference type="SMART" id="SM00388">
    <property type="entry name" value="HisKA"/>
    <property type="match status" value="1"/>
</dbReference>
<feature type="domain" description="PAC" evidence="18">
    <location>
        <begin position="593"/>
        <end position="645"/>
    </location>
</feature>
<dbReference type="PROSITE" id="PS50110">
    <property type="entry name" value="RESPONSE_REGULATORY"/>
    <property type="match status" value="1"/>
</dbReference>
<dbReference type="CDD" id="cd00082">
    <property type="entry name" value="HisKA"/>
    <property type="match status" value="1"/>
</dbReference>
<feature type="domain" description="Histidine kinase" evidence="15">
    <location>
        <begin position="663"/>
        <end position="879"/>
    </location>
</feature>
<dbReference type="Proteomes" id="UP001596001">
    <property type="component" value="Unassembled WGS sequence"/>
</dbReference>
<evidence type="ECO:0000259" key="19">
    <source>
        <dbReference type="PROSITE" id="PS50894"/>
    </source>
</evidence>
<dbReference type="InterPro" id="IPR036890">
    <property type="entry name" value="HATPase_C_sf"/>
</dbReference>
<dbReference type="CDD" id="cd00130">
    <property type="entry name" value="PAS"/>
    <property type="match status" value="3"/>
</dbReference>
<dbReference type="InterPro" id="IPR013767">
    <property type="entry name" value="PAS_fold"/>
</dbReference>
<dbReference type="SUPFAM" id="SSF47226">
    <property type="entry name" value="Histidine-containing phosphotransfer domain, HPT domain"/>
    <property type="match status" value="1"/>
</dbReference>
<dbReference type="InterPro" id="IPR005467">
    <property type="entry name" value="His_kinase_dom"/>
</dbReference>
<keyword evidence="8" id="KW-0067">ATP-binding</keyword>
<feature type="transmembrane region" description="Helical" evidence="14">
    <location>
        <begin position="121"/>
        <end position="143"/>
    </location>
</feature>
<evidence type="ECO:0000256" key="13">
    <source>
        <dbReference type="PROSITE-ProRule" id="PRU00169"/>
    </source>
</evidence>
<dbReference type="Gene3D" id="1.20.120.160">
    <property type="entry name" value="HPT domain"/>
    <property type="match status" value="1"/>
</dbReference>
<dbReference type="SMART" id="SM00387">
    <property type="entry name" value="HATPase_c"/>
    <property type="match status" value="1"/>
</dbReference>
<evidence type="ECO:0000259" key="18">
    <source>
        <dbReference type="PROSITE" id="PS50113"/>
    </source>
</evidence>
<gene>
    <name evidence="21" type="ORF">ACFO6X_12415</name>
</gene>
<dbReference type="SUPFAM" id="SSF55785">
    <property type="entry name" value="PYP-like sensor domain (PAS domain)"/>
    <property type="match status" value="3"/>
</dbReference>
<dbReference type="NCBIfam" id="TIGR00229">
    <property type="entry name" value="sensory_box"/>
    <property type="match status" value="3"/>
</dbReference>
<evidence type="ECO:0000256" key="14">
    <source>
        <dbReference type="PROSITE-ProRule" id="PRU00244"/>
    </source>
</evidence>
<proteinExistence type="predicted"/>
<evidence type="ECO:0000259" key="16">
    <source>
        <dbReference type="PROSITE" id="PS50110"/>
    </source>
</evidence>
<evidence type="ECO:0000256" key="6">
    <source>
        <dbReference type="ARBA" id="ARBA00022692"/>
    </source>
</evidence>
<feature type="transmembrane region" description="Helical" evidence="14">
    <location>
        <begin position="58"/>
        <end position="80"/>
    </location>
</feature>
<comment type="caution">
    <text evidence="21">The sequence shown here is derived from an EMBL/GenBank/DDBJ whole genome shotgun (WGS) entry which is preliminary data.</text>
</comment>
<accession>A0ABV9QET8</accession>
<evidence type="ECO:0000256" key="12">
    <source>
        <dbReference type="PROSITE-ProRule" id="PRU00110"/>
    </source>
</evidence>
<keyword evidence="4" id="KW-1003">Cell membrane</keyword>
<dbReference type="SMART" id="SM00086">
    <property type="entry name" value="PAC"/>
    <property type="match status" value="3"/>
</dbReference>
<dbReference type="Pfam" id="PF01627">
    <property type="entry name" value="Hpt"/>
    <property type="match status" value="1"/>
</dbReference>
<dbReference type="EMBL" id="JBHSHJ010000010">
    <property type="protein sequence ID" value="MFC4789784.1"/>
    <property type="molecule type" value="Genomic_DNA"/>
</dbReference>
<dbReference type="InterPro" id="IPR005330">
    <property type="entry name" value="MHYT_dom"/>
</dbReference>
<evidence type="ECO:0000256" key="3">
    <source>
        <dbReference type="ARBA" id="ARBA00012438"/>
    </source>
</evidence>
<dbReference type="PANTHER" id="PTHR45339:SF1">
    <property type="entry name" value="HYBRID SIGNAL TRANSDUCTION HISTIDINE KINASE J"/>
    <property type="match status" value="1"/>
</dbReference>
<feature type="transmembrane region" description="Helical" evidence="14">
    <location>
        <begin position="24"/>
        <end position="46"/>
    </location>
</feature>
<dbReference type="PROSITE" id="PS50112">
    <property type="entry name" value="PAS"/>
    <property type="match status" value="3"/>
</dbReference>
<dbReference type="RefSeq" id="WP_382433488.1">
    <property type="nucleotide sequence ID" value="NZ_JBHSHJ010000010.1"/>
</dbReference>
<dbReference type="InterPro" id="IPR036097">
    <property type="entry name" value="HisK_dim/P_sf"/>
</dbReference>
<dbReference type="CDD" id="cd17546">
    <property type="entry name" value="REC_hyHK_CKI1_RcsC-like"/>
    <property type="match status" value="1"/>
</dbReference>
<organism evidence="21 22">
    <name type="scientific">Giesbergeria sinuosa</name>
    <dbReference type="NCBI Taxonomy" id="80883"/>
    <lineage>
        <taxon>Bacteria</taxon>
        <taxon>Pseudomonadati</taxon>
        <taxon>Pseudomonadota</taxon>
        <taxon>Betaproteobacteria</taxon>
        <taxon>Burkholderiales</taxon>
        <taxon>Comamonadaceae</taxon>
        <taxon>Giesbergeria</taxon>
    </lineage>
</organism>
<dbReference type="Pfam" id="PF03707">
    <property type="entry name" value="MHYT"/>
    <property type="match status" value="3"/>
</dbReference>
<keyword evidence="22" id="KW-1185">Reference proteome</keyword>
<dbReference type="Pfam" id="PF02518">
    <property type="entry name" value="HATPase_c"/>
    <property type="match status" value="1"/>
</dbReference>
<dbReference type="InterPro" id="IPR004358">
    <property type="entry name" value="Sig_transdc_His_kin-like_C"/>
</dbReference>
<protein>
    <recommendedName>
        <fullName evidence="3">histidine kinase</fullName>
        <ecNumber evidence="3">2.7.13.3</ecNumber>
    </recommendedName>
</protein>
<comment type="subcellular location">
    <subcellularLocation>
        <location evidence="2">Cell membrane</location>
        <topology evidence="2">Multi-pass membrane protein</topology>
    </subcellularLocation>
</comment>
<feature type="domain" description="PAS" evidence="17">
    <location>
        <begin position="394"/>
        <end position="468"/>
    </location>
</feature>
<feature type="domain" description="PAS" evidence="17">
    <location>
        <begin position="266"/>
        <end position="336"/>
    </location>
</feature>
<evidence type="ECO:0000256" key="8">
    <source>
        <dbReference type="ARBA" id="ARBA00022840"/>
    </source>
</evidence>
<dbReference type="PROSITE" id="PS50113">
    <property type="entry name" value="PAC"/>
    <property type="match status" value="2"/>
</dbReference>
<dbReference type="CDD" id="cd00088">
    <property type="entry name" value="HPT"/>
    <property type="match status" value="1"/>
</dbReference>
<feature type="domain" description="PAC" evidence="18">
    <location>
        <begin position="471"/>
        <end position="523"/>
    </location>
</feature>
<feature type="transmembrane region" description="Helical" evidence="14">
    <location>
        <begin position="155"/>
        <end position="178"/>
    </location>
</feature>
<dbReference type="PROSITE" id="PS50109">
    <property type="entry name" value="HIS_KIN"/>
    <property type="match status" value="1"/>
</dbReference>
<dbReference type="InterPro" id="IPR003661">
    <property type="entry name" value="HisK_dim/P_dom"/>
</dbReference>
<comment type="catalytic activity">
    <reaction evidence="1">
        <text>ATP + protein L-histidine = ADP + protein N-phospho-L-histidine.</text>
        <dbReference type="EC" id="2.7.13.3"/>
    </reaction>
</comment>
<evidence type="ECO:0000259" key="20">
    <source>
        <dbReference type="PROSITE" id="PS50924"/>
    </source>
</evidence>
<dbReference type="Pfam" id="PF00989">
    <property type="entry name" value="PAS"/>
    <property type="match status" value="1"/>
</dbReference>
<feature type="domain" description="PAS" evidence="17">
    <location>
        <begin position="534"/>
        <end position="564"/>
    </location>
</feature>
<feature type="transmembrane region" description="Helical" evidence="14">
    <location>
        <begin position="92"/>
        <end position="112"/>
    </location>
</feature>
<dbReference type="InterPro" id="IPR001610">
    <property type="entry name" value="PAC"/>
</dbReference>
<keyword evidence="9 14" id="KW-1133">Transmembrane helix</keyword>
<feature type="modified residue" description="Phosphohistidine" evidence="12">
    <location>
        <position position="1093"/>
    </location>
</feature>
<evidence type="ECO:0000259" key="15">
    <source>
        <dbReference type="PROSITE" id="PS50109"/>
    </source>
</evidence>
<dbReference type="InterPro" id="IPR008207">
    <property type="entry name" value="Sig_transdc_His_kin_Hpt_dom"/>
</dbReference>
<dbReference type="InterPro" id="IPR013655">
    <property type="entry name" value="PAS_fold_3"/>
</dbReference>
<evidence type="ECO:0000256" key="4">
    <source>
        <dbReference type="ARBA" id="ARBA00022475"/>
    </source>
</evidence>
<dbReference type="InterPro" id="IPR011006">
    <property type="entry name" value="CheY-like_superfamily"/>
</dbReference>
<dbReference type="PANTHER" id="PTHR45339">
    <property type="entry name" value="HYBRID SIGNAL TRANSDUCTION HISTIDINE KINASE J"/>
    <property type="match status" value="1"/>
</dbReference>
<dbReference type="CDD" id="cd16922">
    <property type="entry name" value="HATPase_EvgS-ArcB-TorS-like"/>
    <property type="match status" value="1"/>
</dbReference>
<feature type="domain" description="Response regulatory" evidence="16">
    <location>
        <begin position="898"/>
        <end position="1017"/>
    </location>
</feature>
<dbReference type="Gene3D" id="3.30.565.10">
    <property type="entry name" value="Histidine kinase-like ATPase, C-terminal domain"/>
    <property type="match status" value="1"/>
</dbReference>
<feature type="transmembrane region" description="Helical" evidence="14">
    <location>
        <begin position="229"/>
        <end position="254"/>
    </location>
</feature>